<accession>A0ACC2W2L6</accession>
<sequence length="198" mass="21431">MSGRQSKAPTTPTRRGARSWIRCNVWKRGRAGQEAVTAKLGSDVSGDEGYPKDGGSEGDYRSITSAGPEYTEGIPESISKDGSDDDDWLSVGGKSERTFESLAPSGASIEKQKRSRRNGRDGSQSRYQSLAASLNSLWNKQLPGYKPKDPLMKKNLLQGNAQPPTKPPISPADWEAVTLQRKPLSPQFVKDGPASPQA</sequence>
<evidence type="ECO:0000313" key="1">
    <source>
        <dbReference type="EMBL" id="KAJ9105633.1"/>
    </source>
</evidence>
<keyword evidence="2" id="KW-1185">Reference proteome</keyword>
<organism evidence="1 2">
    <name type="scientific">Naganishia adeliensis</name>
    <dbReference type="NCBI Taxonomy" id="92952"/>
    <lineage>
        <taxon>Eukaryota</taxon>
        <taxon>Fungi</taxon>
        <taxon>Dikarya</taxon>
        <taxon>Basidiomycota</taxon>
        <taxon>Agaricomycotina</taxon>
        <taxon>Tremellomycetes</taxon>
        <taxon>Filobasidiales</taxon>
        <taxon>Filobasidiaceae</taxon>
        <taxon>Naganishia</taxon>
    </lineage>
</organism>
<gene>
    <name evidence="1" type="ORF">QFC20_004313</name>
</gene>
<reference evidence="1" key="1">
    <citation type="submission" date="2023-04" db="EMBL/GenBank/DDBJ databases">
        <title>Draft Genome sequencing of Naganishia species isolated from polar environments using Oxford Nanopore Technology.</title>
        <authorList>
            <person name="Leo P."/>
            <person name="Venkateswaran K."/>
        </authorList>
    </citation>
    <scope>NUCLEOTIDE SEQUENCE</scope>
    <source>
        <strain evidence="1">MNA-CCFEE 5262</strain>
    </source>
</reference>
<dbReference type="EMBL" id="JASBWS010000048">
    <property type="protein sequence ID" value="KAJ9105633.1"/>
    <property type="molecule type" value="Genomic_DNA"/>
</dbReference>
<protein>
    <submittedName>
        <fullName evidence="1">Uncharacterized protein</fullName>
    </submittedName>
</protein>
<name>A0ACC2W2L6_9TREE</name>
<dbReference type="Proteomes" id="UP001230649">
    <property type="component" value="Unassembled WGS sequence"/>
</dbReference>
<proteinExistence type="predicted"/>
<comment type="caution">
    <text evidence="1">The sequence shown here is derived from an EMBL/GenBank/DDBJ whole genome shotgun (WGS) entry which is preliminary data.</text>
</comment>
<evidence type="ECO:0000313" key="2">
    <source>
        <dbReference type="Proteomes" id="UP001230649"/>
    </source>
</evidence>